<dbReference type="AlphaFoldDB" id="A0A821SNT0"/>
<accession>A0A821SNT0</accession>
<gene>
    <name evidence="1" type="ORF">TOA249_LOCUS27837</name>
</gene>
<comment type="caution">
    <text evidence="1">The sequence shown here is derived from an EMBL/GenBank/DDBJ whole genome shotgun (WGS) entry which is preliminary data.</text>
</comment>
<name>A0A821SNT0_9BILA</name>
<proteinExistence type="predicted"/>
<dbReference type="PANTHER" id="PTHR33206:SF1">
    <property type="entry name" value="DNA-DIRECTED DNA POLYMERASE"/>
    <property type="match status" value="1"/>
</dbReference>
<dbReference type="InterPro" id="IPR043502">
    <property type="entry name" value="DNA/RNA_pol_sf"/>
</dbReference>
<dbReference type="Proteomes" id="UP000663838">
    <property type="component" value="Unassembled WGS sequence"/>
</dbReference>
<dbReference type="PANTHER" id="PTHR33206">
    <property type="entry name" value="PROTEIN CBG10425"/>
    <property type="match status" value="1"/>
</dbReference>
<evidence type="ECO:0008006" key="3">
    <source>
        <dbReference type="Google" id="ProtNLM"/>
    </source>
</evidence>
<organism evidence="1 2">
    <name type="scientific">Rotaria socialis</name>
    <dbReference type="NCBI Taxonomy" id="392032"/>
    <lineage>
        <taxon>Eukaryota</taxon>
        <taxon>Metazoa</taxon>
        <taxon>Spiralia</taxon>
        <taxon>Gnathifera</taxon>
        <taxon>Rotifera</taxon>
        <taxon>Eurotatoria</taxon>
        <taxon>Bdelloidea</taxon>
        <taxon>Philodinida</taxon>
        <taxon>Philodinidae</taxon>
        <taxon>Rotaria</taxon>
    </lineage>
</organism>
<dbReference type="SUPFAM" id="SSF56672">
    <property type="entry name" value="DNA/RNA polymerases"/>
    <property type="match status" value="1"/>
</dbReference>
<protein>
    <recommendedName>
        <fullName evidence="3">DNA-directed DNA polymerase</fullName>
    </recommendedName>
</protein>
<reference evidence="1" key="1">
    <citation type="submission" date="2021-02" db="EMBL/GenBank/DDBJ databases">
        <authorList>
            <person name="Nowell W R."/>
        </authorList>
    </citation>
    <scope>NUCLEOTIDE SEQUENCE</scope>
</reference>
<dbReference type="EMBL" id="CAJOBS010003658">
    <property type="protein sequence ID" value="CAF4862777.1"/>
    <property type="molecule type" value="Genomic_DNA"/>
</dbReference>
<sequence length="462" mass="53647">MLKQSSIPEKKWFYNDLTRSNVSDCNYSKIKSKYDNLFEVLKDYNNSDVRPAVEAAKKLSQFFNTISLDIHKDGISITGLSLKYLWNTKENDVEFQLFKGNEELYQKYRDNLVGRPSIIFNHYQEKDKTQIRGGKLCKRIMGFDANALYLWAIGQPMLCGDHQRVDIHDNLLSDVLNGSFYGAIECDIEVPDHLKSYFSEMQPVFKNVDISFHNLSSDTQKQVKTSYQSKKLIGSFFGKKVLLITDVLQWYLQKGLIVSNITYAVRYEKKAPFKSFVDTVSNARRAGDKSTDYKLIGEMMKLIGNSAYGKCLTNFEKHETVKIVSETAYNKNIRRNNYKSHEDLIEGYEFHLRKSSFKQCLPIQVGFAVYQLAKLRMLQFYYDFIDYYIDRSDFEYCEMDTDSAYIAFSSASFEDLVKPCLKQPSSKTNMNCSVEMILMKTFCMINELPGCSNWNIRVIRVC</sequence>
<evidence type="ECO:0000313" key="1">
    <source>
        <dbReference type="EMBL" id="CAF4862777.1"/>
    </source>
</evidence>
<evidence type="ECO:0000313" key="2">
    <source>
        <dbReference type="Proteomes" id="UP000663838"/>
    </source>
</evidence>